<dbReference type="GO" id="GO:0005886">
    <property type="term" value="C:plasma membrane"/>
    <property type="evidence" value="ECO:0007669"/>
    <property type="project" value="UniProtKB-SubCell"/>
</dbReference>
<feature type="domain" description="Cytochrome c" evidence="14">
    <location>
        <begin position="192"/>
        <end position="304"/>
    </location>
</feature>
<dbReference type="PROSITE" id="PS51007">
    <property type="entry name" value="CYTC"/>
    <property type="match status" value="3"/>
</dbReference>
<feature type="binding site" description="axial binding residue" evidence="13">
    <location>
        <position position="211"/>
    </location>
    <ligand>
        <name>heme c</name>
        <dbReference type="ChEBI" id="CHEBI:61717"/>
        <label>2</label>
    </ligand>
    <ligandPart>
        <name>Fe</name>
        <dbReference type="ChEBI" id="CHEBI:18248"/>
    </ligandPart>
</feature>
<dbReference type="GO" id="GO:0020037">
    <property type="term" value="F:heme binding"/>
    <property type="evidence" value="ECO:0007669"/>
    <property type="project" value="InterPro"/>
</dbReference>
<keyword evidence="10 13" id="KW-0408">Iron</keyword>
<evidence type="ECO:0000259" key="14">
    <source>
        <dbReference type="PROSITE" id="PS51007"/>
    </source>
</evidence>
<dbReference type="STRING" id="515897.SAMN05421849_2390"/>
<evidence type="ECO:0000313" key="15">
    <source>
        <dbReference type="EMBL" id="SIT86726.1"/>
    </source>
</evidence>
<dbReference type="SUPFAM" id="SSF46626">
    <property type="entry name" value="Cytochrome c"/>
    <property type="match status" value="3"/>
</dbReference>
<dbReference type="OrthoDB" id="9811281at2"/>
<reference evidence="15 16" key="1">
    <citation type="submission" date="2017-01" db="EMBL/GenBank/DDBJ databases">
        <authorList>
            <person name="Mah S.A."/>
            <person name="Swanson W.J."/>
            <person name="Moy G.W."/>
            <person name="Vacquier V.D."/>
        </authorList>
    </citation>
    <scope>NUCLEOTIDE SEQUENCE [LARGE SCALE GENOMIC DNA]</scope>
    <source>
        <strain evidence="15 16">DSM 21219</strain>
    </source>
</reference>
<feature type="domain" description="Cytochrome c" evidence="14">
    <location>
        <begin position="39"/>
        <end position="151"/>
    </location>
</feature>
<keyword evidence="7" id="KW-0732">Signal</keyword>
<feature type="binding site" description="axial binding residue" evidence="13">
    <location>
        <position position="359"/>
    </location>
    <ligand>
        <name>heme c</name>
        <dbReference type="ChEBI" id="CHEBI:61717"/>
        <label>3</label>
    </ligand>
    <ligandPart>
        <name>Fe</name>
        <dbReference type="ChEBI" id="CHEBI:18248"/>
    </ligandPart>
</feature>
<dbReference type="InterPro" id="IPR008168">
    <property type="entry name" value="Cyt_C_IC"/>
</dbReference>
<comment type="cofactor">
    <cofactor evidence="12">
        <name>heme c</name>
        <dbReference type="ChEBI" id="CHEBI:61717"/>
    </cofactor>
    <text evidence="12">Binds 3 heme c groups covalently per subunit.</text>
</comment>
<evidence type="ECO:0000256" key="9">
    <source>
        <dbReference type="ARBA" id="ARBA00022982"/>
    </source>
</evidence>
<feature type="binding site" description="covalent" evidence="12">
    <location>
        <position position="355"/>
    </location>
    <ligand>
        <name>heme c</name>
        <dbReference type="ChEBI" id="CHEBI:61717"/>
        <label>3</label>
    </ligand>
</feature>
<dbReference type="GO" id="GO:0005506">
    <property type="term" value="F:iron ion binding"/>
    <property type="evidence" value="ECO:0007669"/>
    <property type="project" value="InterPro"/>
</dbReference>
<feature type="binding site" description="covalent" evidence="12">
    <location>
        <position position="210"/>
    </location>
    <ligand>
        <name>heme c</name>
        <dbReference type="ChEBI" id="CHEBI:61717"/>
        <label>2</label>
    </ligand>
</feature>
<keyword evidence="11" id="KW-0472">Membrane</keyword>
<keyword evidence="16" id="KW-1185">Reference proteome</keyword>
<accession>A0A1R3X741</accession>
<evidence type="ECO:0000256" key="3">
    <source>
        <dbReference type="ARBA" id="ARBA00022475"/>
    </source>
</evidence>
<sequence>MRTWLRVILALAVLGALALALFVFWPLRRTAPEELAVADDSMAWPEMADADYPHLAALAADCAACHTAPDGAPFAGGRAFNTPFGTIYSANITPDRDTGIGDYSLDQFRAAVVDGIRADGAHLYPAMPYASFRKLAERDIRALYTYFTEEVKPVRAGTRKAEMTFPFNLRFGVRAWKWLAMPDPGFAPPDDPVLARGAYLVEGPEHCGACHTERNLLYVEKGYSAADPDFLMGGVLEGWPAPALRGEDGAPARWSAENLKAYLRDGRNDHNATAGEMTLVIRHSLQHLPESDIDAMVAYLRSLAPNGGGDAPPPAPERDADRIWTAAEAGGTTTMLARADPAGLDPGARLYLDNCSACHMIDGKGAPRVFPELDGNPVVTDAAPGGLLQMILYGDEMPATARMPMRLAMPAYARRLNDEDIAALATFVRSAWSNHADAVSASDVADERARY</sequence>
<dbReference type="EMBL" id="FTPS01000002">
    <property type="protein sequence ID" value="SIT86726.1"/>
    <property type="molecule type" value="Genomic_DNA"/>
</dbReference>
<dbReference type="InterPro" id="IPR014353">
    <property type="entry name" value="Membr-bd_ADH_cyt_c"/>
</dbReference>
<dbReference type="PANTHER" id="PTHR35008">
    <property type="entry name" value="BLL4482 PROTEIN-RELATED"/>
    <property type="match status" value="1"/>
</dbReference>
<evidence type="ECO:0000256" key="8">
    <source>
        <dbReference type="ARBA" id="ARBA00022737"/>
    </source>
</evidence>
<dbReference type="AlphaFoldDB" id="A0A1R3X741"/>
<feature type="binding site" description="covalent" evidence="12">
    <location>
        <position position="358"/>
    </location>
    <ligand>
        <name>heme c</name>
        <dbReference type="ChEBI" id="CHEBI:61717"/>
        <label>3</label>
    </ligand>
</feature>
<evidence type="ECO:0000313" key="16">
    <source>
        <dbReference type="Proteomes" id="UP000192455"/>
    </source>
</evidence>
<evidence type="ECO:0000256" key="7">
    <source>
        <dbReference type="ARBA" id="ARBA00022729"/>
    </source>
</evidence>
<dbReference type="PANTHER" id="PTHR35008:SF8">
    <property type="entry name" value="ALCOHOL DEHYDROGENASE CYTOCHROME C SUBUNIT"/>
    <property type="match status" value="1"/>
</dbReference>
<dbReference type="GO" id="GO:0009055">
    <property type="term" value="F:electron transfer activity"/>
    <property type="evidence" value="ECO:0007669"/>
    <property type="project" value="InterPro"/>
</dbReference>
<feature type="binding site" description="covalent" evidence="12">
    <location>
        <position position="207"/>
    </location>
    <ligand>
        <name>heme c</name>
        <dbReference type="ChEBI" id="CHEBI:61717"/>
        <label>2</label>
    </ligand>
</feature>
<evidence type="ECO:0000256" key="6">
    <source>
        <dbReference type="ARBA" id="ARBA00022723"/>
    </source>
</evidence>
<keyword evidence="8" id="KW-0677">Repeat</keyword>
<dbReference type="PRINTS" id="PR00605">
    <property type="entry name" value="CYTCHROMECIC"/>
</dbReference>
<gene>
    <name evidence="15" type="ORF">SAMN05421849_2390</name>
</gene>
<evidence type="ECO:0000256" key="1">
    <source>
        <dbReference type="ARBA" id="ARBA00004236"/>
    </source>
</evidence>
<evidence type="ECO:0000256" key="12">
    <source>
        <dbReference type="PIRSR" id="PIRSR000018-50"/>
    </source>
</evidence>
<evidence type="ECO:0000256" key="13">
    <source>
        <dbReference type="PIRSR" id="PIRSR000018-51"/>
    </source>
</evidence>
<feature type="binding site" description="covalent" evidence="12">
    <location>
        <position position="62"/>
    </location>
    <ligand>
        <name>heme c</name>
        <dbReference type="ChEBI" id="CHEBI:61717"/>
        <label>1</label>
    </ligand>
</feature>
<feature type="binding site" description="axial binding residue" evidence="13">
    <location>
        <position position="66"/>
    </location>
    <ligand>
        <name>heme c</name>
        <dbReference type="ChEBI" id="CHEBI:61717"/>
        <label>1</label>
    </ligand>
    <ligandPart>
        <name>Fe</name>
        <dbReference type="ChEBI" id="CHEBI:18248"/>
    </ligandPart>
</feature>
<keyword evidence="5" id="KW-0679">Respiratory chain</keyword>
<dbReference type="RefSeq" id="WP_076650267.1">
    <property type="nucleotide sequence ID" value="NZ_FTPS01000002.1"/>
</dbReference>
<evidence type="ECO:0000256" key="5">
    <source>
        <dbReference type="ARBA" id="ARBA00022660"/>
    </source>
</evidence>
<keyword evidence="2" id="KW-0813">Transport</keyword>
<feature type="binding site" description="covalent" evidence="12">
    <location>
        <position position="65"/>
    </location>
    <ligand>
        <name>heme c</name>
        <dbReference type="ChEBI" id="CHEBI:61717"/>
        <label>1</label>
    </ligand>
</feature>
<dbReference type="PIRSF" id="PIRSF000018">
    <property type="entry name" value="Mb_ADH_cyt_c"/>
    <property type="match status" value="1"/>
</dbReference>
<dbReference type="Gene3D" id="1.10.760.10">
    <property type="entry name" value="Cytochrome c-like domain"/>
    <property type="match status" value="2"/>
</dbReference>
<organism evidence="15 16">
    <name type="scientific">Pontibaca methylaminivorans</name>
    <dbReference type="NCBI Taxonomy" id="515897"/>
    <lineage>
        <taxon>Bacteria</taxon>
        <taxon>Pseudomonadati</taxon>
        <taxon>Pseudomonadota</taxon>
        <taxon>Alphaproteobacteria</taxon>
        <taxon>Rhodobacterales</taxon>
        <taxon>Roseobacteraceae</taxon>
        <taxon>Pontibaca</taxon>
    </lineage>
</organism>
<comment type="subcellular location">
    <subcellularLocation>
        <location evidence="1">Cell membrane</location>
    </subcellularLocation>
</comment>
<evidence type="ECO:0000256" key="10">
    <source>
        <dbReference type="ARBA" id="ARBA00023004"/>
    </source>
</evidence>
<evidence type="ECO:0000256" key="4">
    <source>
        <dbReference type="ARBA" id="ARBA00022617"/>
    </source>
</evidence>
<dbReference type="InterPro" id="IPR036909">
    <property type="entry name" value="Cyt_c-like_dom_sf"/>
</dbReference>
<dbReference type="InterPro" id="IPR009056">
    <property type="entry name" value="Cyt_c-like_dom"/>
</dbReference>
<evidence type="ECO:0000256" key="11">
    <source>
        <dbReference type="ARBA" id="ARBA00023136"/>
    </source>
</evidence>
<dbReference type="Proteomes" id="UP000192455">
    <property type="component" value="Unassembled WGS sequence"/>
</dbReference>
<keyword evidence="4 12" id="KW-0349">Heme</keyword>
<evidence type="ECO:0000256" key="2">
    <source>
        <dbReference type="ARBA" id="ARBA00022448"/>
    </source>
</evidence>
<proteinExistence type="predicted"/>
<dbReference type="InterPro" id="IPR051459">
    <property type="entry name" value="Cytochrome_c-type_DH"/>
</dbReference>
<dbReference type="Pfam" id="PF00034">
    <property type="entry name" value="Cytochrom_C"/>
    <property type="match status" value="2"/>
</dbReference>
<name>A0A1R3X741_9RHOB</name>
<feature type="domain" description="Cytochrome c" evidence="14">
    <location>
        <begin position="342"/>
        <end position="432"/>
    </location>
</feature>
<keyword evidence="3" id="KW-1003">Cell membrane</keyword>
<keyword evidence="9" id="KW-0249">Electron transport</keyword>
<protein>
    <submittedName>
        <fullName evidence="15">Cytochrome c, mono-and diheme variants</fullName>
    </submittedName>
</protein>
<dbReference type="GO" id="GO:0016614">
    <property type="term" value="F:oxidoreductase activity, acting on CH-OH group of donors"/>
    <property type="evidence" value="ECO:0007669"/>
    <property type="project" value="InterPro"/>
</dbReference>
<keyword evidence="6 13" id="KW-0479">Metal-binding</keyword>